<dbReference type="HOGENOM" id="CLU_3151369_0_0_9"/>
<evidence type="ECO:0000313" key="2">
    <source>
        <dbReference type="Proteomes" id="UP000011728"/>
    </source>
</evidence>
<dbReference type="EMBL" id="CP004121">
    <property type="protein sequence ID" value="AGF57651.1"/>
    <property type="molecule type" value="Genomic_DNA"/>
</dbReference>
<protein>
    <submittedName>
        <fullName evidence="1">Uncharacterized protein</fullName>
    </submittedName>
</protein>
<gene>
    <name evidence="1" type="ORF">Cspa_c38910</name>
</gene>
<organism evidence="1 2">
    <name type="scientific">Clostridium saccharoperbutylacetonicum N1-4(HMT)</name>
    <dbReference type="NCBI Taxonomy" id="931276"/>
    <lineage>
        <taxon>Bacteria</taxon>
        <taxon>Bacillati</taxon>
        <taxon>Bacillota</taxon>
        <taxon>Clostridia</taxon>
        <taxon>Eubacteriales</taxon>
        <taxon>Clostridiaceae</taxon>
        <taxon>Clostridium</taxon>
    </lineage>
</organism>
<dbReference type="RefSeq" id="WP_015393964.1">
    <property type="nucleotide sequence ID" value="NC_020291.1"/>
</dbReference>
<dbReference type="KEGG" id="csr:Cspa_c38910"/>
<dbReference type="Proteomes" id="UP000011728">
    <property type="component" value="Chromosome"/>
</dbReference>
<dbReference type="AlphaFoldDB" id="M1MSF4"/>
<dbReference type="PATRIC" id="fig|931276.5.peg.3924"/>
<reference evidence="1 2" key="1">
    <citation type="submission" date="2013-02" db="EMBL/GenBank/DDBJ databases">
        <title>Genome sequence of Clostridium saccharoperbutylacetonicum N1-4(HMT).</title>
        <authorList>
            <person name="Poehlein A."/>
            <person name="Daniel R."/>
        </authorList>
    </citation>
    <scope>NUCLEOTIDE SEQUENCE [LARGE SCALE GENOMIC DNA]</scope>
    <source>
        <strain evidence="2">N1-4(HMT)</strain>
    </source>
</reference>
<name>M1MSF4_9CLOT</name>
<proteinExistence type="predicted"/>
<evidence type="ECO:0000313" key="1">
    <source>
        <dbReference type="EMBL" id="AGF57651.1"/>
    </source>
</evidence>
<sequence length="48" mass="6048">MNKLLIKTYAKKIFEFLIFGREYRTPEYAYVRVNQNPKRNIYDDRFQR</sequence>
<keyword evidence="2" id="KW-1185">Reference proteome</keyword>
<dbReference type="eggNOG" id="ENOG50315AM">
    <property type="taxonomic scope" value="Bacteria"/>
</dbReference>
<accession>M1MSF4</accession>